<dbReference type="SMART" id="SM00271">
    <property type="entry name" value="DnaJ"/>
    <property type="match status" value="1"/>
</dbReference>
<feature type="compositionally biased region" description="Gly residues" evidence="6">
    <location>
        <begin position="15"/>
        <end position="27"/>
    </location>
</feature>
<accession>D7FQK4</accession>
<sequence>MFFGGGSPFEQFAGMPGGEGGGGGGRRGPPADVDTTELYQILGIEKDASENEIKKAYRKLALKNHPDKGGDPEVFKEITMAYEVLSDPEKRKLYDKYGKEGVESEGGAGGQTPEDIFSMFFGGGGRRGGPRKGEDDRHKLKVNLEDLYNGKTCRLAVTRNKVCTVCEGIGGKPGAEKACEKCQGRGVQVQFRQIGPGMVQQLQSACSSCRGEGKVINERDKCKTCSAKKVVTERKVLEVHITKGMRNGQKITFHGEADEAPGVVPGDIIFIVEEKEHSVFRRKGADLVIEKNLTLVESLCGFDFSITHMDKRTLRVRSNPGQVTKHDDVFMLDGEGMPTIGNPFVKGRLFVIFKVTFPSTLGPEAVESLQKVLPPAPATDFDGDEEESMLERVDLSTFGQTHSHEMNDGSDDDRAGPGGPGGERVQCQNM</sequence>
<keyword evidence="4 5" id="KW-0862">Zinc</keyword>
<dbReference type="InterPro" id="IPR008971">
    <property type="entry name" value="HSP40/DnaJ_pept-bd"/>
</dbReference>
<dbReference type="CDD" id="cd10719">
    <property type="entry name" value="DnaJ_zf"/>
    <property type="match status" value="1"/>
</dbReference>
<dbReference type="InterPro" id="IPR002939">
    <property type="entry name" value="DnaJ_C"/>
</dbReference>
<feature type="domain" description="J" evidence="7">
    <location>
        <begin position="37"/>
        <end position="98"/>
    </location>
</feature>
<evidence type="ECO:0000256" key="5">
    <source>
        <dbReference type="PROSITE-ProRule" id="PRU00546"/>
    </source>
</evidence>
<evidence type="ECO:0000259" key="7">
    <source>
        <dbReference type="PROSITE" id="PS50076"/>
    </source>
</evidence>
<dbReference type="InterPro" id="IPR036869">
    <property type="entry name" value="J_dom_sf"/>
</dbReference>
<dbReference type="Gene3D" id="2.60.260.20">
    <property type="entry name" value="Urease metallochaperone UreE, N-terminal domain"/>
    <property type="match status" value="2"/>
</dbReference>
<dbReference type="FunFam" id="2.10.230.10:FF:000001">
    <property type="entry name" value="DnaJ subfamily A member 2"/>
    <property type="match status" value="1"/>
</dbReference>
<organism evidence="9 10">
    <name type="scientific">Ectocarpus siliculosus</name>
    <name type="common">Brown alga</name>
    <name type="synonym">Conferva siliculosa</name>
    <dbReference type="NCBI Taxonomy" id="2880"/>
    <lineage>
        <taxon>Eukaryota</taxon>
        <taxon>Sar</taxon>
        <taxon>Stramenopiles</taxon>
        <taxon>Ochrophyta</taxon>
        <taxon>PX clade</taxon>
        <taxon>Phaeophyceae</taxon>
        <taxon>Ectocarpales</taxon>
        <taxon>Ectocarpaceae</taxon>
        <taxon>Ectocarpus</taxon>
    </lineage>
</organism>
<dbReference type="SUPFAM" id="SSF49493">
    <property type="entry name" value="HSP40/DnaJ peptide-binding domain"/>
    <property type="match status" value="2"/>
</dbReference>
<dbReference type="FunFam" id="2.60.260.20:FF:000068">
    <property type="entry name" value="Chaperone protein dnaJ 3"/>
    <property type="match status" value="1"/>
</dbReference>
<evidence type="ECO:0000313" key="9">
    <source>
        <dbReference type="EMBL" id="CBJ30599.1"/>
    </source>
</evidence>
<dbReference type="EMBL" id="FN649727">
    <property type="protein sequence ID" value="CBJ30599.1"/>
    <property type="molecule type" value="Genomic_DNA"/>
</dbReference>
<dbReference type="Gene3D" id="1.10.287.110">
    <property type="entry name" value="DnaJ domain"/>
    <property type="match status" value="1"/>
</dbReference>
<dbReference type="OrthoDB" id="550424at2759"/>
<dbReference type="Pfam" id="PF00684">
    <property type="entry name" value="DnaJ_CXXCXGXG"/>
    <property type="match status" value="1"/>
</dbReference>
<dbReference type="AlphaFoldDB" id="D7FQK4"/>
<dbReference type="Proteomes" id="UP000002630">
    <property type="component" value="Linkage Group LG02"/>
</dbReference>
<dbReference type="CDD" id="cd06257">
    <property type="entry name" value="DnaJ"/>
    <property type="match status" value="1"/>
</dbReference>
<dbReference type="GO" id="GO:0009408">
    <property type="term" value="P:response to heat"/>
    <property type="evidence" value="ECO:0007669"/>
    <property type="project" value="InterPro"/>
</dbReference>
<evidence type="ECO:0000256" key="6">
    <source>
        <dbReference type="SAM" id="MobiDB-lite"/>
    </source>
</evidence>
<dbReference type="PRINTS" id="PR00625">
    <property type="entry name" value="JDOMAIN"/>
</dbReference>
<dbReference type="HAMAP" id="MF_01152">
    <property type="entry name" value="DnaJ"/>
    <property type="match status" value="1"/>
</dbReference>
<reference evidence="9 10" key="1">
    <citation type="journal article" date="2010" name="Nature">
        <title>The Ectocarpus genome and the independent evolution of multicellularity in brown algae.</title>
        <authorList>
            <person name="Cock J.M."/>
            <person name="Sterck L."/>
            <person name="Rouze P."/>
            <person name="Scornet D."/>
            <person name="Allen A.E."/>
            <person name="Amoutzias G."/>
            <person name="Anthouard V."/>
            <person name="Artiguenave F."/>
            <person name="Aury J.M."/>
            <person name="Badger J.H."/>
            <person name="Beszteri B."/>
            <person name="Billiau K."/>
            <person name="Bonnet E."/>
            <person name="Bothwell J.H."/>
            <person name="Bowler C."/>
            <person name="Boyen C."/>
            <person name="Brownlee C."/>
            <person name="Carrano C.J."/>
            <person name="Charrier B."/>
            <person name="Cho G.Y."/>
            <person name="Coelho S.M."/>
            <person name="Collen J."/>
            <person name="Corre E."/>
            <person name="Da Silva C."/>
            <person name="Delage L."/>
            <person name="Delaroque N."/>
            <person name="Dittami S.M."/>
            <person name="Doulbeau S."/>
            <person name="Elias M."/>
            <person name="Farnham G."/>
            <person name="Gachon C.M."/>
            <person name="Gschloessl B."/>
            <person name="Heesch S."/>
            <person name="Jabbari K."/>
            <person name="Jubin C."/>
            <person name="Kawai H."/>
            <person name="Kimura K."/>
            <person name="Kloareg B."/>
            <person name="Kupper F.C."/>
            <person name="Lang D."/>
            <person name="Le Bail A."/>
            <person name="Leblanc C."/>
            <person name="Lerouge P."/>
            <person name="Lohr M."/>
            <person name="Lopez P.J."/>
            <person name="Martens C."/>
            <person name="Maumus F."/>
            <person name="Michel G."/>
            <person name="Miranda-Saavedra D."/>
            <person name="Morales J."/>
            <person name="Moreau H."/>
            <person name="Motomura T."/>
            <person name="Nagasato C."/>
            <person name="Napoli C.A."/>
            <person name="Nelson D.R."/>
            <person name="Nyvall-Collen P."/>
            <person name="Peters A.F."/>
            <person name="Pommier C."/>
            <person name="Potin P."/>
            <person name="Poulain J."/>
            <person name="Quesneville H."/>
            <person name="Read B."/>
            <person name="Rensing S.A."/>
            <person name="Ritter A."/>
            <person name="Rousvoal S."/>
            <person name="Samanta M."/>
            <person name="Samson G."/>
            <person name="Schroeder D.C."/>
            <person name="Segurens B."/>
            <person name="Strittmatter M."/>
            <person name="Tonon T."/>
            <person name="Tregear J.W."/>
            <person name="Valentin K."/>
            <person name="von Dassow P."/>
            <person name="Yamagishi T."/>
            <person name="Van de Peer Y."/>
            <person name="Wincker P."/>
        </authorList>
    </citation>
    <scope>NUCLEOTIDE SEQUENCE [LARGE SCALE GENOMIC DNA]</scope>
    <source>
        <strain evidence="10">Ec32 / CCAP1310/4</strain>
    </source>
</reference>
<dbReference type="InterPro" id="IPR001623">
    <property type="entry name" value="DnaJ_domain"/>
</dbReference>
<keyword evidence="1 5" id="KW-0479">Metal-binding</keyword>
<feature type="zinc finger region" description="CR-type" evidence="5">
    <location>
        <begin position="150"/>
        <end position="234"/>
    </location>
</feature>
<feature type="region of interest" description="Disordered" evidence="6">
    <location>
        <begin position="1"/>
        <end position="33"/>
    </location>
</feature>
<dbReference type="STRING" id="2880.D7FQK4"/>
<feature type="domain" description="CR-type" evidence="8">
    <location>
        <begin position="150"/>
        <end position="234"/>
    </location>
</feature>
<dbReference type="PANTHER" id="PTHR43888">
    <property type="entry name" value="DNAJ-LIKE-2, ISOFORM A-RELATED"/>
    <property type="match status" value="1"/>
</dbReference>
<evidence type="ECO:0000256" key="4">
    <source>
        <dbReference type="ARBA" id="ARBA00022833"/>
    </source>
</evidence>
<dbReference type="SUPFAM" id="SSF57938">
    <property type="entry name" value="DnaJ/Hsp40 cysteine-rich domain"/>
    <property type="match status" value="1"/>
</dbReference>
<name>D7FQK4_ECTSI</name>
<dbReference type="GO" id="GO:0006457">
    <property type="term" value="P:protein folding"/>
    <property type="evidence" value="ECO:0007669"/>
    <property type="project" value="InterPro"/>
</dbReference>
<proteinExistence type="inferred from homology"/>
<dbReference type="InterPro" id="IPR018253">
    <property type="entry name" value="DnaJ_domain_CS"/>
</dbReference>
<dbReference type="GO" id="GO:0005524">
    <property type="term" value="F:ATP binding"/>
    <property type="evidence" value="ECO:0007669"/>
    <property type="project" value="InterPro"/>
</dbReference>
<dbReference type="PROSITE" id="PS00636">
    <property type="entry name" value="DNAJ_1"/>
    <property type="match status" value="1"/>
</dbReference>
<dbReference type="EMBL" id="FN648380">
    <property type="protein sequence ID" value="CBJ30599.1"/>
    <property type="molecule type" value="Genomic_DNA"/>
</dbReference>
<feature type="compositionally biased region" description="Basic and acidic residues" evidence="6">
    <location>
        <begin position="402"/>
        <end position="415"/>
    </location>
</feature>
<dbReference type="Pfam" id="PF01556">
    <property type="entry name" value="DnaJ_C"/>
    <property type="match status" value="1"/>
</dbReference>
<dbReference type="InterPro" id="IPR044713">
    <property type="entry name" value="DNJA1/2-like"/>
</dbReference>
<keyword evidence="3 5" id="KW-0863">Zinc-finger</keyword>
<dbReference type="InterPro" id="IPR036410">
    <property type="entry name" value="HSP_DnaJ_Cys-rich_dom_sf"/>
</dbReference>
<dbReference type="PROSITE" id="PS50076">
    <property type="entry name" value="DNAJ_2"/>
    <property type="match status" value="1"/>
</dbReference>
<dbReference type="Gene3D" id="2.10.230.10">
    <property type="entry name" value="Heat shock protein DnaJ, cysteine-rich domain"/>
    <property type="match status" value="1"/>
</dbReference>
<dbReference type="FunFam" id="2.60.260.20:FF:000003">
    <property type="entry name" value="DnaJ subfamily A member 2"/>
    <property type="match status" value="1"/>
</dbReference>
<dbReference type="InterPro" id="IPR012724">
    <property type="entry name" value="DnaJ"/>
</dbReference>
<dbReference type="Pfam" id="PF00226">
    <property type="entry name" value="DnaJ"/>
    <property type="match status" value="1"/>
</dbReference>
<evidence type="ECO:0000313" key="10">
    <source>
        <dbReference type="Proteomes" id="UP000002630"/>
    </source>
</evidence>
<dbReference type="GO" id="GO:0008270">
    <property type="term" value="F:zinc ion binding"/>
    <property type="evidence" value="ECO:0007669"/>
    <property type="project" value="UniProtKB-KW"/>
</dbReference>
<dbReference type="CDD" id="cd10747">
    <property type="entry name" value="DnaJ_C"/>
    <property type="match status" value="1"/>
</dbReference>
<keyword evidence="2" id="KW-0677">Repeat</keyword>
<dbReference type="SUPFAM" id="SSF46565">
    <property type="entry name" value="Chaperone J-domain"/>
    <property type="match status" value="1"/>
</dbReference>
<protein>
    <submittedName>
        <fullName evidence="9">Heat shock protein 40</fullName>
    </submittedName>
</protein>
<evidence type="ECO:0000259" key="8">
    <source>
        <dbReference type="PROSITE" id="PS51188"/>
    </source>
</evidence>
<keyword evidence="10" id="KW-1185">Reference proteome</keyword>
<dbReference type="InterPro" id="IPR001305">
    <property type="entry name" value="HSP_DnaJ_Cys-rich_dom"/>
</dbReference>
<evidence type="ECO:0000256" key="3">
    <source>
        <dbReference type="ARBA" id="ARBA00022771"/>
    </source>
</evidence>
<keyword evidence="9" id="KW-0346">Stress response</keyword>
<dbReference type="PROSITE" id="PS51188">
    <property type="entry name" value="ZF_CR"/>
    <property type="match status" value="1"/>
</dbReference>
<dbReference type="GO" id="GO:0030544">
    <property type="term" value="F:Hsp70 protein binding"/>
    <property type="evidence" value="ECO:0007669"/>
    <property type="project" value="InterPro"/>
</dbReference>
<dbReference type="FunCoup" id="D7FQK4">
    <property type="interactions" value="267"/>
</dbReference>
<gene>
    <name evidence="9" type="primary">Hsp</name>
    <name evidence="9" type="ORF">Esi_0203_0035</name>
</gene>
<feature type="region of interest" description="Disordered" evidence="6">
    <location>
        <begin position="397"/>
        <end position="430"/>
    </location>
</feature>
<dbReference type="InParanoid" id="D7FQK4"/>
<dbReference type="FunFam" id="1.10.287.110:FF:000041">
    <property type="entry name" value="Chaperone protein DNAj, putative"/>
    <property type="match status" value="1"/>
</dbReference>
<evidence type="ECO:0000256" key="1">
    <source>
        <dbReference type="ARBA" id="ARBA00022723"/>
    </source>
</evidence>
<dbReference type="GO" id="GO:0051082">
    <property type="term" value="F:unfolded protein binding"/>
    <property type="evidence" value="ECO:0007669"/>
    <property type="project" value="InterPro"/>
</dbReference>
<evidence type="ECO:0000256" key="2">
    <source>
        <dbReference type="ARBA" id="ARBA00022737"/>
    </source>
</evidence>